<dbReference type="Gene3D" id="3.90.226.10">
    <property type="entry name" value="2-enoyl-CoA Hydratase, Chain A, domain 1"/>
    <property type="match status" value="1"/>
</dbReference>
<dbReference type="GO" id="GO:0016740">
    <property type="term" value="F:transferase activity"/>
    <property type="evidence" value="ECO:0007669"/>
    <property type="project" value="UniProtKB-KW"/>
</dbReference>
<dbReference type="PANTHER" id="PTHR42995">
    <property type="entry name" value="ACETYL-COENZYME A CARBOXYLASE CARBOXYL TRANSFERASE SUBUNIT BETA, CHLOROPLASTIC"/>
    <property type="match status" value="1"/>
</dbReference>
<gene>
    <name evidence="3" type="ORF">METZ01_LOCUS374441</name>
</gene>
<proteinExistence type="predicted"/>
<dbReference type="EMBL" id="UINC01136682">
    <property type="protein sequence ID" value="SVD21587.1"/>
    <property type="molecule type" value="Genomic_DNA"/>
</dbReference>
<dbReference type="InterPro" id="IPR034733">
    <property type="entry name" value="AcCoA_carboxyl_beta"/>
</dbReference>
<reference evidence="3" key="1">
    <citation type="submission" date="2018-05" db="EMBL/GenBank/DDBJ databases">
        <authorList>
            <person name="Lanie J.A."/>
            <person name="Ng W.-L."/>
            <person name="Kazmierczak K.M."/>
            <person name="Andrzejewski T.M."/>
            <person name="Davidsen T.M."/>
            <person name="Wayne K.J."/>
            <person name="Tettelin H."/>
            <person name="Glass J.I."/>
            <person name="Rusch D."/>
            <person name="Podicherti R."/>
            <person name="Tsui H.-C.T."/>
            <person name="Winkler M.E."/>
        </authorList>
    </citation>
    <scope>NUCLEOTIDE SEQUENCE</scope>
</reference>
<organism evidence="3">
    <name type="scientific">marine metagenome</name>
    <dbReference type="NCBI Taxonomy" id="408172"/>
    <lineage>
        <taxon>unclassified sequences</taxon>
        <taxon>metagenomes</taxon>
        <taxon>ecological metagenomes</taxon>
    </lineage>
</organism>
<protein>
    <recommendedName>
        <fullName evidence="2">CoA carboxyltransferase N-terminal domain-containing protein</fullName>
    </recommendedName>
</protein>
<feature type="non-terminal residue" evidence="3">
    <location>
        <position position="291"/>
    </location>
</feature>
<evidence type="ECO:0000259" key="2">
    <source>
        <dbReference type="PROSITE" id="PS50980"/>
    </source>
</evidence>
<dbReference type="GO" id="GO:0003989">
    <property type="term" value="F:acetyl-CoA carboxylase activity"/>
    <property type="evidence" value="ECO:0007669"/>
    <property type="project" value="InterPro"/>
</dbReference>
<evidence type="ECO:0000256" key="1">
    <source>
        <dbReference type="ARBA" id="ARBA00022679"/>
    </source>
</evidence>
<accession>A0A382TJB3</accession>
<dbReference type="PRINTS" id="PR01070">
    <property type="entry name" value="ACCCTRFRASEB"/>
</dbReference>
<dbReference type="AlphaFoldDB" id="A0A382TJB3"/>
<dbReference type="SUPFAM" id="SSF52096">
    <property type="entry name" value="ClpP/crotonase"/>
    <property type="match status" value="1"/>
</dbReference>
<dbReference type="PROSITE" id="PS50980">
    <property type="entry name" value="COA_CT_NTER"/>
    <property type="match status" value="1"/>
</dbReference>
<dbReference type="InterPro" id="IPR029045">
    <property type="entry name" value="ClpP/crotonase-like_dom_sf"/>
</dbReference>
<sequence>MNNWITRVIKFGEKIKKVIKERPTKEEILESSWMSCCSGPIQKKEIFNDKTQHVCPKCNKHYPLTPRQRFDFFFGKDNYTIVETPESYDDPLNWPDNVYKKKLSAARKLTGQHCSVLVAQGIKDGINITTFAIDSRFIGGSINVSAGEAIVKACQVAIDSNNPLLAWSEGGGQSMYESNLSLHMMTKTVLAVNTLKSNNLPFINCYVNKCYGGISASFAGISDIAFVESKSTLVGFAGQQIIKNQTNEVLPENFQSASSLLMTGFVDGIFDRKEINDKIISILKILLHKHD</sequence>
<dbReference type="GO" id="GO:2001295">
    <property type="term" value="P:malonyl-CoA biosynthetic process"/>
    <property type="evidence" value="ECO:0007669"/>
    <property type="project" value="TreeGrafter"/>
</dbReference>
<dbReference type="Pfam" id="PF01039">
    <property type="entry name" value="Carboxyl_trans"/>
    <property type="match status" value="1"/>
</dbReference>
<feature type="domain" description="CoA carboxyltransferase N-terminal" evidence="2">
    <location>
        <begin position="30"/>
        <end position="291"/>
    </location>
</feature>
<evidence type="ECO:0000313" key="3">
    <source>
        <dbReference type="EMBL" id="SVD21587.1"/>
    </source>
</evidence>
<name>A0A382TJB3_9ZZZZ</name>
<dbReference type="InterPro" id="IPR011762">
    <property type="entry name" value="COA_CT_N"/>
</dbReference>
<keyword evidence="1" id="KW-0808">Transferase</keyword>
<dbReference type="PANTHER" id="PTHR42995:SF1">
    <property type="entry name" value="MALONATE DECARBOXYLASE BETA SUBUNIT"/>
    <property type="match status" value="1"/>
</dbReference>
<dbReference type="GO" id="GO:0009317">
    <property type="term" value="C:acetyl-CoA carboxylase complex"/>
    <property type="evidence" value="ECO:0007669"/>
    <property type="project" value="InterPro"/>
</dbReference>
<dbReference type="InterPro" id="IPR000438">
    <property type="entry name" value="Acetyl_CoA_COase_Trfase_b_su"/>
</dbReference>
<dbReference type="GO" id="GO:0006633">
    <property type="term" value="P:fatty acid biosynthetic process"/>
    <property type="evidence" value="ECO:0007669"/>
    <property type="project" value="InterPro"/>
</dbReference>